<dbReference type="GO" id="GO:0006352">
    <property type="term" value="P:DNA-templated transcription initiation"/>
    <property type="evidence" value="ECO:0007669"/>
    <property type="project" value="InterPro"/>
</dbReference>
<evidence type="ECO:0000256" key="5">
    <source>
        <dbReference type="ARBA" id="ARBA00023163"/>
    </source>
</evidence>
<dbReference type="OrthoDB" id="655312at2"/>
<evidence type="ECO:0000256" key="6">
    <source>
        <dbReference type="RuleBase" id="RU000716"/>
    </source>
</evidence>
<dbReference type="NCBIfam" id="TIGR02937">
    <property type="entry name" value="sigma70-ECF"/>
    <property type="match status" value="1"/>
</dbReference>
<dbReference type="InterPro" id="IPR039425">
    <property type="entry name" value="RNA_pol_sigma-70-like"/>
</dbReference>
<sequence>MTLCFESLNVIKKGNDALSIKALLIKLTNHDHHSFHELYNRFSVQLYANILRMVRDQDLAQEILQDVFVKVWEKRELIDPEKPFNAYLFRIAKNTVYDHFRKIAMEKKLETHMLSNGTETYSHIEEELIYKESSQLFLNAIDKLSPQRKQVFTLCKLEGKSYHEVSNLLSISTSTVSDHLLKSNKFIRAQLLISDPVVFVLIGYVLIS</sequence>
<keyword evidence="2 6" id="KW-0805">Transcription regulation</keyword>
<dbReference type="Pfam" id="PF04542">
    <property type="entry name" value="Sigma70_r2"/>
    <property type="match status" value="1"/>
</dbReference>
<name>C6Y1F4_PEDHD</name>
<evidence type="ECO:0000256" key="2">
    <source>
        <dbReference type="ARBA" id="ARBA00023015"/>
    </source>
</evidence>
<dbReference type="PANTHER" id="PTHR43133">
    <property type="entry name" value="RNA POLYMERASE ECF-TYPE SIGMA FACTO"/>
    <property type="match status" value="1"/>
</dbReference>
<protein>
    <recommendedName>
        <fullName evidence="6">RNA polymerase sigma factor</fullName>
    </recommendedName>
</protein>
<evidence type="ECO:0000313" key="10">
    <source>
        <dbReference type="Proteomes" id="UP000000852"/>
    </source>
</evidence>
<gene>
    <name evidence="9" type="ordered locus">Phep_0708</name>
</gene>
<dbReference type="InterPro" id="IPR000838">
    <property type="entry name" value="RNA_pol_sigma70_ECF_CS"/>
</dbReference>
<reference evidence="9 10" key="1">
    <citation type="journal article" date="2009" name="Stand. Genomic Sci.">
        <title>Complete genome sequence of Pedobacter heparinus type strain (HIM 762-3).</title>
        <authorList>
            <person name="Han C."/>
            <person name="Spring S."/>
            <person name="Lapidus A."/>
            <person name="Del Rio T.G."/>
            <person name="Tice H."/>
            <person name="Copeland A."/>
            <person name="Cheng J.F."/>
            <person name="Lucas S."/>
            <person name="Chen F."/>
            <person name="Nolan M."/>
            <person name="Bruce D."/>
            <person name="Goodwin L."/>
            <person name="Pitluck S."/>
            <person name="Ivanova N."/>
            <person name="Mavromatis K."/>
            <person name="Mikhailova N."/>
            <person name="Pati A."/>
            <person name="Chen A."/>
            <person name="Palaniappan K."/>
            <person name="Land M."/>
            <person name="Hauser L."/>
            <person name="Chang Y.J."/>
            <person name="Jeffries C.C."/>
            <person name="Saunders E."/>
            <person name="Chertkov O."/>
            <person name="Brettin T."/>
            <person name="Goker M."/>
            <person name="Rohde M."/>
            <person name="Bristow J."/>
            <person name="Eisen J.A."/>
            <person name="Markowitz V."/>
            <person name="Hugenholtz P."/>
            <person name="Kyrpides N.C."/>
            <person name="Klenk H.P."/>
            <person name="Detter J.C."/>
        </authorList>
    </citation>
    <scope>NUCLEOTIDE SEQUENCE [LARGE SCALE GENOMIC DNA]</scope>
    <source>
        <strain evidence="10">ATCC 13125 / DSM 2366 / CIP 104194 / JCM 7457 / NBRC 12017 / NCIMB 9290 / NRRL B-14731 / HIM 762-3</strain>
    </source>
</reference>
<dbReference type="InterPro" id="IPR014327">
    <property type="entry name" value="RNA_pol_sigma70_bacteroid"/>
</dbReference>
<dbReference type="InterPro" id="IPR013324">
    <property type="entry name" value="RNA_pol_sigma_r3/r4-like"/>
</dbReference>
<keyword evidence="3 6" id="KW-0731">Sigma factor</keyword>
<dbReference type="Pfam" id="PF08281">
    <property type="entry name" value="Sigma70_r4_2"/>
    <property type="match status" value="1"/>
</dbReference>
<dbReference type="AlphaFoldDB" id="C6Y1F4"/>
<dbReference type="InterPro" id="IPR013325">
    <property type="entry name" value="RNA_pol_sigma_r2"/>
</dbReference>
<dbReference type="PANTHER" id="PTHR43133:SF46">
    <property type="entry name" value="RNA POLYMERASE SIGMA-70 FACTOR ECF SUBFAMILY"/>
    <property type="match status" value="1"/>
</dbReference>
<evidence type="ECO:0000313" key="9">
    <source>
        <dbReference type="EMBL" id="ACU02930.1"/>
    </source>
</evidence>
<dbReference type="InterPro" id="IPR014284">
    <property type="entry name" value="RNA_pol_sigma-70_dom"/>
</dbReference>
<dbReference type="PROSITE" id="PS01063">
    <property type="entry name" value="SIGMA70_ECF"/>
    <property type="match status" value="1"/>
</dbReference>
<evidence type="ECO:0000259" key="7">
    <source>
        <dbReference type="Pfam" id="PF04542"/>
    </source>
</evidence>
<keyword evidence="5 6" id="KW-0804">Transcription</keyword>
<dbReference type="Proteomes" id="UP000000852">
    <property type="component" value="Chromosome"/>
</dbReference>
<dbReference type="InterPro" id="IPR036388">
    <property type="entry name" value="WH-like_DNA-bd_sf"/>
</dbReference>
<dbReference type="NCBIfam" id="TIGR02985">
    <property type="entry name" value="Sig70_bacteroi1"/>
    <property type="match status" value="1"/>
</dbReference>
<dbReference type="RefSeq" id="WP_012780876.1">
    <property type="nucleotide sequence ID" value="NC_013061.1"/>
</dbReference>
<dbReference type="GO" id="GO:0016987">
    <property type="term" value="F:sigma factor activity"/>
    <property type="evidence" value="ECO:0007669"/>
    <property type="project" value="UniProtKB-KW"/>
</dbReference>
<dbReference type="EMBL" id="CP001681">
    <property type="protein sequence ID" value="ACU02930.1"/>
    <property type="molecule type" value="Genomic_DNA"/>
</dbReference>
<comment type="similarity">
    <text evidence="1 6">Belongs to the sigma-70 factor family. ECF subfamily.</text>
</comment>
<keyword evidence="4 6" id="KW-0238">DNA-binding</keyword>
<evidence type="ECO:0000256" key="4">
    <source>
        <dbReference type="ARBA" id="ARBA00023125"/>
    </source>
</evidence>
<dbReference type="Gene3D" id="1.10.1740.10">
    <property type="match status" value="1"/>
</dbReference>
<evidence type="ECO:0000256" key="1">
    <source>
        <dbReference type="ARBA" id="ARBA00010641"/>
    </source>
</evidence>
<accession>C6Y1F4</accession>
<evidence type="ECO:0000256" key="3">
    <source>
        <dbReference type="ARBA" id="ARBA00023082"/>
    </source>
</evidence>
<keyword evidence="10" id="KW-1185">Reference proteome</keyword>
<dbReference type="InterPro" id="IPR007627">
    <property type="entry name" value="RNA_pol_sigma70_r2"/>
</dbReference>
<dbReference type="KEGG" id="phe:Phep_0708"/>
<feature type="domain" description="RNA polymerase sigma-70 region 2" evidence="7">
    <location>
        <begin position="38"/>
        <end position="102"/>
    </location>
</feature>
<dbReference type="SUPFAM" id="SSF88946">
    <property type="entry name" value="Sigma2 domain of RNA polymerase sigma factors"/>
    <property type="match status" value="1"/>
</dbReference>
<dbReference type="InterPro" id="IPR013249">
    <property type="entry name" value="RNA_pol_sigma70_r4_t2"/>
</dbReference>
<dbReference type="GO" id="GO:0003677">
    <property type="term" value="F:DNA binding"/>
    <property type="evidence" value="ECO:0007669"/>
    <property type="project" value="UniProtKB-KW"/>
</dbReference>
<dbReference type="SUPFAM" id="SSF88659">
    <property type="entry name" value="Sigma3 and sigma4 domains of RNA polymerase sigma factors"/>
    <property type="match status" value="1"/>
</dbReference>
<dbReference type="eggNOG" id="COG1595">
    <property type="taxonomic scope" value="Bacteria"/>
</dbReference>
<feature type="domain" description="RNA polymerase sigma factor 70 region 4 type 2" evidence="8">
    <location>
        <begin position="135"/>
        <end position="180"/>
    </location>
</feature>
<evidence type="ECO:0000259" key="8">
    <source>
        <dbReference type="Pfam" id="PF08281"/>
    </source>
</evidence>
<organism evidence="9 10">
    <name type="scientific">Pedobacter heparinus (strain ATCC 13125 / DSM 2366 / CIP 104194 / JCM 7457 / NBRC 12017 / NCIMB 9290 / NRRL B-14731 / HIM 762-3)</name>
    <dbReference type="NCBI Taxonomy" id="485917"/>
    <lineage>
        <taxon>Bacteria</taxon>
        <taxon>Pseudomonadati</taxon>
        <taxon>Bacteroidota</taxon>
        <taxon>Sphingobacteriia</taxon>
        <taxon>Sphingobacteriales</taxon>
        <taxon>Sphingobacteriaceae</taxon>
        <taxon>Pedobacter</taxon>
    </lineage>
</organism>
<dbReference type="STRING" id="485917.Phep_0708"/>
<dbReference type="Gene3D" id="1.10.10.10">
    <property type="entry name" value="Winged helix-like DNA-binding domain superfamily/Winged helix DNA-binding domain"/>
    <property type="match status" value="1"/>
</dbReference>
<proteinExistence type="inferred from homology"/>
<dbReference type="HOGENOM" id="CLU_047691_4_1_10"/>